<sequence length="122" mass="13388">MLDGENGTRAGEATTVQLTRMEGILNLVAERISNLSTRVDGHDRDLLDVNKTIAIILSTTQRLTEQADARDAKAVALAAALKEAEEQRRTKTETAWSPYTKLFAVVAIAATLWGIFSPMFVR</sequence>
<evidence type="ECO:0000313" key="2">
    <source>
        <dbReference type="EMBL" id="TFD74743.1"/>
    </source>
</evidence>
<dbReference type="Proteomes" id="UP000298313">
    <property type="component" value="Unassembled WGS sequence"/>
</dbReference>
<evidence type="ECO:0000256" key="1">
    <source>
        <dbReference type="SAM" id="Phobius"/>
    </source>
</evidence>
<dbReference type="AlphaFoldDB" id="A0A4R9B2M7"/>
<evidence type="ECO:0000313" key="3">
    <source>
        <dbReference type="Proteomes" id="UP000298313"/>
    </source>
</evidence>
<gene>
    <name evidence="2" type="ORF">E3T48_12520</name>
</gene>
<dbReference type="EMBL" id="SOHH01000087">
    <property type="protein sequence ID" value="TFD74743.1"/>
    <property type="molecule type" value="Genomic_DNA"/>
</dbReference>
<accession>A0A4R9B2M7</accession>
<keyword evidence="3" id="KW-1185">Reference proteome</keyword>
<keyword evidence="1" id="KW-0812">Transmembrane</keyword>
<comment type="caution">
    <text evidence="2">The sequence shown here is derived from an EMBL/GenBank/DDBJ whole genome shotgun (WGS) entry which is preliminary data.</text>
</comment>
<dbReference type="RefSeq" id="WP_134524386.1">
    <property type="nucleotide sequence ID" value="NZ_SOHH01000087.1"/>
</dbReference>
<organism evidence="2 3">
    <name type="scientific">Cryobacterium fucosi</name>
    <dbReference type="NCBI Taxonomy" id="1259157"/>
    <lineage>
        <taxon>Bacteria</taxon>
        <taxon>Bacillati</taxon>
        <taxon>Actinomycetota</taxon>
        <taxon>Actinomycetes</taxon>
        <taxon>Micrococcales</taxon>
        <taxon>Microbacteriaceae</taxon>
        <taxon>Cryobacterium</taxon>
    </lineage>
</organism>
<feature type="transmembrane region" description="Helical" evidence="1">
    <location>
        <begin position="102"/>
        <end position="121"/>
    </location>
</feature>
<reference evidence="2 3" key="1">
    <citation type="submission" date="2019-03" db="EMBL/GenBank/DDBJ databases">
        <title>Genomics of glacier-inhabiting Cryobacterium strains.</title>
        <authorList>
            <person name="Liu Q."/>
            <person name="Xin Y.-H."/>
        </authorList>
    </citation>
    <scope>NUCLEOTIDE SEQUENCE [LARGE SCALE GENOMIC DNA]</scope>
    <source>
        <strain evidence="2 3">Hh4</strain>
    </source>
</reference>
<proteinExistence type="predicted"/>
<name>A0A4R9B2M7_9MICO</name>
<keyword evidence="1" id="KW-0472">Membrane</keyword>
<dbReference type="OrthoDB" id="9916875at2"/>
<protein>
    <submittedName>
        <fullName evidence="2">Uncharacterized protein</fullName>
    </submittedName>
</protein>
<keyword evidence="1" id="KW-1133">Transmembrane helix</keyword>